<accession>A0AAD5V7W3</accession>
<protein>
    <submittedName>
        <fullName evidence="1">Uncharacterized protein</fullName>
    </submittedName>
</protein>
<evidence type="ECO:0000313" key="2">
    <source>
        <dbReference type="Proteomes" id="UP001212997"/>
    </source>
</evidence>
<sequence length="182" mass="20238">MSNLTLPSVRTLRISSNTHSLIDACPNVTHVRCVGGAGASIVDSLKNRPIETLDGMFDWTNLQLVDRLVENAPGLKRLELRQRAGGRFGPPGHTAPPEWAQIIPKLSALPNLVWLQLTFVGKEEATDLVSIAAARKMMQDSKVERVRKLVVRRVLRPPPPSEYSEDVVQSYQEEEFSKFKAA</sequence>
<evidence type="ECO:0000313" key="1">
    <source>
        <dbReference type="EMBL" id="KAJ3486768.1"/>
    </source>
</evidence>
<name>A0AAD5V7W3_9APHY</name>
<gene>
    <name evidence="1" type="ORF">NLI96_g4009</name>
</gene>
<reference evidence="1" key="1">
    <citation type="submission" date="2022-07" db="EMBL/GenBank/DDBJ databases">
        <title>Genome Sequence of Physisporinus lineatus.</title>
        <authorList>
            <person name="Buettner E."/>
        </authorList>
    </citation>
    <scope>NUCLEOTIDE SEQUENCE</scope>
    <source>
        <strain evidence="1">VT162</strain>
    </source>
</reference>
<proteinExistence type="predicted"/>
<organism evidence="1 2">
    <name type="scientific">Meripilus lineatus</name>
    <dbReference type="NCBI Taxonomy" id="2056292"/>
    <lineage>
        <taxon>Eukaryota</taxon>
        <taxon>Fungi</taxon>
        <taxon>Dikarya</taxon>
        <taxon>Basidiomycota</taxon>
        <taxon>Agaricomycotina</taxon>
        <taxon>Agaricomycetes</taxon>
        <taxon>Polyporales</taxon>
        <taxon>Meripilaceae</taxon>
        <taxon>Meripilus</taxon>
    </lineage>
</organism>
<comment type="caution">
    <text evidence="1">The sequence shown here is derived from an EMBL/GenBank/DDBJ whole genome shotgun (WGS) entry which is preliminary data.</text>
</comment>
<dbReference type="EMBL" id="JANAWD010000111">
    <property type="protein sequence ID" value="KAJ3486768.1"/>
    <property type="molecule type" value="Genomic_DNA"/>
</dbReference>
<dbReference type="AlphaFoldDB" id="A0AAD5V7W3"/>
<dbReference type="Proteomes" id="UP001212997">
    <property type="component" value="Unassembled WGS sequence"/>
</dbReference>
<keyword evidence="2" id="KW-1185">Reference proteome</keyword>